<dbReference type="SUPFAM" id="SSF53850">
    <property type="entry name" value="Periplasmic binding protein-like II"/>
    <property type="match status" value="1"/>
</dbReference>
<evidence type="ECO:0000259" key="5">
    <source>
        <dbReference type="PROSITE" id="PS50931"/>
    </source>
</evidence>
<evidence type="ECO:0000256" key="2">
    <source>
        <dbReference type="ARBA" id="ARBA00023015"/>
    </source>
</evidence>
<organism evidence="6 7">
    <name type="scientific">Pendulispora brunnea</name>
    <dbReference type="NCBI Taxonomy" id="2905690"/>
    <lineage>
        <taxon>Bacteria</taxon>
        <taxon>Pseudomonadati</taxon>
        <taxon>Myxococcota</taxon>
        <taxon>Myxococcia</taxon>
        <taxon>Myxococcales</taxon>
        <taxon>Sorangiineae</taxon>
        <taxon>Pendulisporaceae</taxon>
        <taxon>Pendulispora</taxon>
    </lineage>
</organism>
<dbReference type="PROSITE" id="PS50931">
    <property type="entry name" value="HTH_LYSR"/>
    <property type="match status" value="1"/>
</dbReference>
<dbReference type="InterPro" id="IPR036388">
    <property type="entry name" value="WH-like_DNA-bd_sf"/>
</dbReference>
<dbReference type="InterPro" id="IPR036390">
    <property type="entry name" value="WH_DNA-bd_sf"/>
</dbReference>
<protein>
    <submittedName>
        <fullName evidence="6">LysR substrate-binding domain-containing protein</fullName>
    </submittedName>
</protein>
<evidence type="ECO:0000256" key="3">
    <source>
        <dbReference type="ARBA" id="ARBA00023125"/>
    </source>
</evidence>
<keyword evidence="7" id="KW-1185">Reference proteome</keyword>
<dbReference type="Gene3D" id="1.10.10.10">
    <property type="entry name" value="Winged helix-like DNA-binding domain superfamily/Winged helix DNA-binding domain"/>
    <property type="match status" value="1"/>
</dbReference>
<feature type="domain" description="HTH lysR-type" evidence="5">
    <location>
        <begin position="4"/>
        <end position="61"/>
    </location>
</feature>
<evidence type="ECO:0000313" key="7">
    <source>
        <dbReference type="Proteomes" id="UP001379533"/>
    </source>
</evidence>
<dbReference type="Gene3D" id="3.40.190.10">
    <property type="entry name" value="Periplasmic binding protein-like II"/>
    <property type="match status" value="2"/>
</dbReference>
<dbReference type="PRINTS" id="PR00039">
    <property type="entry name" value="HTHLYSR"/>
</dbReference>
<dbReference type="Pfam" id="PF03466">
    <property type="entry name" value="LysR_substrate"/>
    <property type="match status" value="1"/>
</dbReference>
<keyword evidence="4" id="KW-0804">Transcription</keyword>
<sequence>MTLLDVRHLRLVQAVAESGTVTHAAAALHLTQSAVSRQLVELESRLGVELFSRAKKKMTPTVAGQRILRTAGPLLDELRALEQDVAQKARPTPTLRIATECYTCYRWLPSAFPDLHRVQPELEVRIVLEATRRPMDALLRGEIDAAVVSGTTRDRRLAAIPLFDDELVAVLHPTHPLAARTYIEPRHFAGETLFTHDLPPEQFYFLRQVLGPAGVEPRRTSRVPLTEAILEMVAANLGITVLAQWSVQSHVDAGAVVTRRVTRSGLLRTWRLAHSRHGEMLPAVQALARAMRRGPICATSRKSCKP</sequence>
<dbReference type="RefSeq" id="WP_394845933.1">
    <property type="nucleotide sequence ID" value="NZ_CP089982.1"/>
</dbReference>
<name>A0ABZ2K9F8_9BACT</name>
<dbReference type="EMBL" id="CP089982">
    <property type="protein sequence ID" value="WXA95326.1"/>
    <property type="molecule type" value="Genomic_DNA"/>
</dbReference>
<evidence type="ECO:0000256" key="1">
    <source>
        <dbReference type="ARBA" id="ARBA00009437"/>
    </source>
</evidence>
<gene>
    <name evidence="6" type="ORF">LZC95_00535</name>
</gene>
<dbReference type="InterPro" id="IPR005119">
    <property type="entry name" value="LysR_subst-bd"/>
</dbReference>
<dbReference type="SUPFAM" id="SSF46785">
    <property type="entry name" value="Winged helix' DNA-binding domain"/>
    <property type="match status" value="1"/>
</dbReference>
<dbReference type="Proteomes" id="UP001379533">
    <property type="component" value="Chromosome"/>
</dbReference>
<accession>A0ABZ2K9F8</accession>
<evidence type="ECO:0000256" key="4">
    <source>
        <dbReference type="ARBA" id="ARBA00023163"/>
    </source>
</evidence>
<dbReference type="PANTHER" id="PTHR30346">
    <property type="entry name" value="TRANSCRIPTIONAL DUAL REGULATOR HCAR-RELATED"/>
    <property type="match status" value="1"/>
</dbReference>
<reference evidence="6 7" key="1">
    <citation type="submission" date="2021-12" db="EMBL/GenBank/DDBJ databases">
        <title>Discovery of the Pendulisporaceae a myxobacterial family with distinct sporulation behavior and unique specialized metabolism.</title>
        <authorList>
            <person name="Garcia R."/>
            <person name="Popoff A."/>
            <person name="Bader C.D."/>
            <person name="Loehr J."/>
            <person name="Walesch S."/>
            <person name="Walt C."/>
            <person name="Boldt J."/>
            <person name="Bunk B."/>
            <person name="Haeckl F.J.F.P.J."/>
            <person name="Gunesch A.P."/>
            <person name="Birkelbach J."/>
            <person name="Nuebel U."/>
            <person name="Pietschmann T."/>
            <person name="Bach T."/>
            <person name="Mueller R."/>
        </authorList>
    </citation>
    <scope>NUCLEOTIDE SEQUENCE [LARGE SCALE GENOMIC DNA]</scope>
    <source>
        <strain evidence="6 7">MSr12523</strain>
    </source>
</reference>
<proteinExistence type="inferred from homology"/>
<dbReference type="Pfam" id="PF00126">
    <property type="entry name" value="HTH_1"/>
    <property type="match status" value="1"/>
</dbReference>
<evidence type="ECO:0000313" key="6">
    <source>
        <dbReference type="EMBL" id="WXA95326.1"/>
    </source>
</evidence>
<keyword evidence="2" id="KW-0805">Transcription regulation</keyword>
<dbReference type="InterPro" id="IPR000847">
    <property type="entry name" value="LysR_HTH_N"/>
</dbReference>
<keyword evidence="3" id="KW-0238">DNA-binding</keyword>
<comment type="similarity">
    <text evidence="1">Belongs to the LysR transcriptional regulatory family.</text>
</comment>
<dbReference type="PANTHER" id="PTHR30346:SF28">
    <property type="entry name" value="HTH-TYPE TRANSCRIPTIONAL REGULATOR CYNR"/>
    <property type="match status" value="1"/>
</dbReference>